<evidence type="ECO:0000313" key="2">
    <source>
        <dbReference type="EMBL" id="CAF4102795.1"/>
    </source>
</evidence>
<proteinExistence type="predicted"/>
<dbReference type="Proteomes" id="UP000663829">
    <property type="component" value="Unassembled WGS sequence"/>
</dbReference>
<dbReference type="EMBL" id="CAJOBC010033804">
    <property type="protein sequence ID" value="CAF4102795.1"/>
    <property type="molecule type" value="Genomic_DNA"/>
</dbReference>
<evidence type="ECO:0000313" key="3">
    <source>
        <dbReference type="Proteomes" id="UP000663829"/>
    </source>
</evidence>
<reference evidence="1" key="1">
    <citation type="submission" date="2021-02" db="EMBL/GenBank/DDBJ databases">
        <authorList>
            <person name="Nowell W R."/>
        </authorList>
    </citation>
    <scope>NUCLEOTIDE SEQUENCE</scope>
</reference>
<dbReference type="EMBL" id="CAJNOQ010012153">
    <property type="protein sequence ID" value="CAF1293202.1"/>
    <property type="molecule type" value="Genomic_DNA"/>
</dbReference>
<dbReference type="AlphaFoldDB" id="A0A815D789"/>
<comment type="caution">
    <text evidence="1">The sequence shown here is derived from an EMBL/GenBank/DDBJ whole genome shotgun (WGS) entry which is preliminary data.</text>
</comment>
<name>A0A815D789_9BILA</name>
<dbReference type="Proteomes" id="UP000681722">
    <property type="component" value="Unassembled WGS sequence"/>
</dbReference>
<gene>
    <name evidence="1" type="ORF">GPM918_LOCUS28142</name>
    <name evidence="2" type="ORF">SRO942_LOCUS28606</name>
</gene>
<sequence length="112" mass="12960">MLFLQSKPIITDEINRMNRHDIQLNLKVLSEDQCPDNKIFAEISVKPKNAYKSIQNLKLYIDNVPQSETIVLKSDIFKFSASGFTSDNYYTMFVETNIKNGQTLKPIKSEIR</sequence>
<keyword evidence="3" id="KW-1185">Reference proteome</keyword>
<feature type="non-terminal residue" evidence="1">
    <location>
        <position position="1"/>
    </location>
</feature>
<evidence type="ECO:0000313" key="1">
    <source>
        <dbReference type="EMBL" id="CAF1293202.1"/>
    </source>
</evidence>
<protein>
    <submittedName>
        <fullName evidence="1">Uncharacterized protein</fullName>
    </submittedName>
</protein>
<accession>A0A815D789</accession>
<organism evidence="1 3">
    <name type="scientific">Didymodactylos carnosus</name>
    <dbReference type="NCBI Taxonomy" id="1234261"/>
    <lineage>
        <taxon>Eukaryota</taxon>
        <taxon>Metazoa</taxon>
        <taxon>Spiralia</taxon>
        <taxon>Gnathifera</taxon>
        <taxon>Rotifera</taxon>
        <taxon>Eurotatoria</taxon>
        <taxon>Bdelloidea</taxon>
        <taxon>Philodinida</taxon>
        <taxon>Philodinidae</taxon>
        <taxon>Didymodactylos</taxon>
    </lineage>
</organism>